<accession>A0A830GFR0</accession>
<comment type="caution">
    <text evidence="2">The sequence shown here is derived from an EMBL/GenBank/DDBJ whole genome shotgun (WGS) entry which is preliminary data.</text>
</comment>
<name>A0A830GFR0_9EURY</name>
<keyword evidence="3" id="KW-1185">Reference proteome</keyword>
<feature type="region of interest" description="Disordered" evidence="1">
    <location>
        <begin position="1"/>
        <end position="25"/>
    </location>
</feature>
<evidence type="ECO:0000313" key="3">
    <source>
        <dbReference type="Proteomes" id="UP000608850"/>
    </source>
</evidence>
<feature type="compositionally biased region" description="Polar residues" evidence="1">
    <location>
        <begin position="1"/>
        <end position="19"/>
    </location>
</feature>
<organism evidence="2 3">
    <name type="scientific">Halarchaeum nitratireducens</name>
    <dbReference type="NCBI Taxonomy" id="489913"/>
    <lineage>
        <taxon>Archaea</taxon>
        <taxon>Methanobacteriati</taxon>
        <taxon>Methanobacteriota</taxon>
        <taxon>Stenosarchaea group</taxon>
        <taxon>Halobacteria</taxon>
        <taxon>Halobacteriales</taxon>
        <taxon>Halobacteriaceae</taxon>
    </lineage>
</organism>
<evidence type="ECO:0000256" key="1">
    <source>
        <dbReference type="SAM" id="MobiDB-lite"/>
    </source>
</evidence>
<dbReference type="Proteomes" id="UP000608850">
    <property type="component" value="Unassembled WGS sequence"/>
</dbReference>
<dbReference type="EMBL" id="BMOQ01000012">
    <property type="protein sequence ID" value="GGN26437.1"/>
    <property type="molecule type" value="Genomic_DNA"/>
</dbReference>
<proteinExistence type="predicted"/>
<protein>
    <submittedName>
        <fullName evidence="2">Uncharacterized protein</fullName>
    </submittedName>
</protein>
<dbReference type="AlphaFoldDB" id="A0A830GFR0"/>
<gene>
    <name evidence="2" type="ORF">GCM10009021_31000</name>
</gene>
<sequence>MTGISTTAIAGCSSQNPISPGSIKIKNNHKSSRTLLIKTLSSPNEGRTQEYRHNTSIRIPERGTETISEFYTDNGRYRIQAGLLTGPSIEFNWTHTEQREPNYIVFTITPSGRLKWFSDQIE</sequence>
<evidence type="ECO:0000313" key="2">
    <source>
        <dbReference type="EMBL" id="GGN26437.1"/>
    </source>
</evidence>
<reference evidence="2 3" key="1">
    <citation type="journal article" date="2019" name="Int. J. Syst. Evol. Microbiol.">
        <title>The Global Catalogue of Microorganisms (GCM) 10K type strain sequencing project: providing services to taxonomists for standard genome sequencing and annotation.</title>
        <authorList>
            <consortium name="The Broad Institute Genomics Platform"/>
            <consortium name="The Broad Institute Genome Sequencing Center for Infectious Disease"/>
            <person name="Wu L."/>
            <person name="Ma J."/>
        </authorList>
    </citation>
    <scope>NUCLEOTIDE SEQUENCE [LARGE SCALE GENOMIC DNA]</scope>
    <source>
        <strain evidence="2 3">JCM 16331</strain>
    </source>
</reference>